<gene>
    <name evidence="2" type="ORF">COY73_03755</name>
</gene>
<dbReference type="EMBL" id="PFLW01000088">
    <property type="protein sequence ID" value="PIY88482.1"/>
    <property type="molecule type" value="Genomic_DNA"/>
</dbReference>
<dbReference type="Gene3D" id="3.30.460.10">
    <property type="entry name" value="Beta Polymerase, domain 2"/>
    <property type="match status" value="1"/>
</dbReference>
<dbReference type="AlphaFoldDB" id="A0A2M7R5W4"/>
<dbReference type="PANTHER" id="PTHR34822:SF1">
    <property type="entry name" value="GRPB FAMILY PROTEIN"/>
    <property type="match status" value="1"/>
</dbReference>
<dbReference type="PANTHER" id="PTHR34822">
    <property type="entry name" value="GRPB DOMAIN PROTEIN (AFU_ORTHOLOGUE AFUA_1G01530)"/>
    <property type="match status" value="1"/>
</dbReference>
<dbReference type="InterPro" id="IPR007344">
    <property type="entry name" value="GrpB/CoaE"/>
</dbReference>
<reference evidence="3" key="1">
    <citation type="submission" date="2017-09" db="EMBL/GenBank/DDBJ databases">
        <title>Depth-based differentiation of microbial function through sediment-hosted aquifers and enrichment of novel symbionts in the deep terrestrial subsurface.</title>
        <authorList>
            <person name="Probst A.J."/>
            <person name="Ladd B."/>
            <person name="Jarett J.K."/>
            <person name="Geller-Mcgrath D.E."/>
            <person name="Sieber C.M.K."/>
            <person name="Emerson J.B."/>
            <person name="Anantharaman K."/>
            <person name="Thomas B.C."/>
            <person name="Malmstrom R."/>
            <person name="Stieglmeier M."/>
            <person name="Klingl A."/>
            <person name="Woyke T."/>
            <person name="Ryan C.M."/>
            <person name="Banfield J.F."/>
        </authorList>
    </citation>
    <scope>NUCLEOTIDE SEQUENCE [LARGE SCALE GENOMIC DNA]</scope>
</reference>
<sequence>MIGLKRKKVRLFSYNPVWEKLYKGEEKLLRSVIGKYVLDIQHVGSTSIPGAKAKPIIDIAVGVKNLKNGEKCIKSLKQQGYEYKHSAGIKGRHFFAKGSEKNRTHYIHIAKLNGRFWKNCILFRDYLRKHKRTVKEYNELKEKLAKKYKDDRDTYTAEKDSFIRGIIKKAEKG</sequence>
<accession>A0A2M7R5W4</accession>
<dbReference type="SUPFAM" id="SSF81301">
    <property type="entry name" value="Nucleotidyltransferase"/>
    <property type="match status" value="1"/>
</dbReference>
<proteinExistence type="predicted"/>
<comment type="caution">
    <text evidence="2">The sequence shown here is derived from an EMBL/GenBank/DDBJ whole genome shotgun (WGS) entry which is preliminary data.</text>
</comment>
<evidence type="ECO:0000313" key="2">
    <source>
        <dbReference type="EMBL" id="PIY88482.1"/>
    </source>
</evidence>
<dbReference type="Pfam" id="PF04229">
    <property type="entry name" value="GrpB"/>
    <property type="match status" value="1"/>
</dbReference>
<organism evidence="2 3">
    <name type="scientific">Candidatus Nealsonbacteria bacterium CG_4_10_14_0_8_um_filter_37_14</name>
    <dbReference type="NCBI Taxonomy" id="1974684"/>
    <lineage>
        <taxon>Bacteria</taxon>
        <taxon>Candidatus Nealsoniibacteriota</taxon>
    </lineage>
</organism>
<feature type="coiled-coil region" evidence="1">
    <location>
        <begin position="123"/>
        <end position="154"/>
    </location>
</feature>
<keyword evidence="1" id="KW-0175">Coiled coil</keyword>
<protein>
    <submittedName>
        <fullName evidence="2">GrpB family protein</fullName>
    </submittedName>
</protein>
<evidence type="ECO:0000256" key="1">
    <source>
        <dbReference type="SAM" id="Coils"/>
    </source>
</evidence>
<evidence type="ECO:0000313" key="3">
    <source>
        <dbReference type="Proteomes" id="UP000230767"/>
    </source>
</evidence>
<dbReference type="InterPro" id="IPR043519">
    <property type="entry name" value="NT_sf"/>
</dbReference>
<dbReference type="Proteomes" id="UP000230767">
    <property type="component" value="Unassembled WGS sequence"/>
</dbReference>
<name>A0A2M7R5W4_9BACT</name>